<gene>
    <name evidence="1" type="ORF">O1611_g9129</name>
</gene>
<evidence type="ECO:0000313" key="2">
    <source>
        <dbReference type="Proteomes" id="UP001153332"/>
    </source>
</evidence>
<name>A0ACC2JAV5_9PEZI</name>
<accession>A0ACC2JAV5</accession>
<protein>
    <submittedName>
        <fullName evidence="1">Uncharacterized protein</fullName>
    </submittedName>
</protein>
<evidence type="ECO:0000313" key="1">
    <source>
        <dbReference type="EMBL" id="KAJ8124510.1"/>
    </source>
</evidence>
<comment type="caution">
    <text evidence="1">The sequence shown here is derived from an EMBL/GenBank/DDBJ whole genome shotgun (WGS) entry which is preliminary data.</text>
</comment>
<sequence length="84" mass="9108">MDQQSNCDPKHVQRAGRQVEGARVDEGESAAARGDHGELGEAHVVADGDGDAPIARQVDERQLVPRRQHVALPERDLAGYVDVE</sequence>
<keyword evidence="2" id="KW-1185">Reference proteome</keyword>
<dbReference type="EMBL" id="JAPUUL010002969">
    <property type="protein sequence ID" value="KAJ8124510.1"/>
    <property type="molecule type" value="Genomic_DNA"/>
</dbReference>
<organism evidence="1 2">
    <name type="scientific">Lasiodiplodia mahajangana</name>
    <dbReference type="NCBI Taxonomy" id="1108764"/>
    <lineage>
        <taxon>Eukaryota</taxon>
        <taxon>Fungi</taxon>
        <taxon>Dikarya</taxon>
        <taxon>Ascomycota</taxon>
        <taxon>Pezizomycotina</taxon>
        <taxon>Dothideomycetes</taxon>
        <taxon>Dothideomycetes incertae sedis</taxon>
        <taxon>Botryosphaeriales</taxon>
        <taxon>Botryosphaeriaceae</taxon>
        <taxon>Lasiodiplodia</taxon>
    </lineage>
</organism>
<dbReference type="Proteomes" id="UP001153332">
    <property type="component" value="Unassembled WGS sequence"/>
</dbReference>
<proteinExistence type="predicted"/>
<reference evidence="1" key="1">
    <citation type="submission" date="2022-12" db="EMBL/GenBank/DDBJ databases">
        <title>Genome Sequence of Lasiodiplodia mahajangana.</title>
        <authorList>
            <person name="Buettner E."/>
        </authorList>
    </citation>
    <scope>NUCLEOTIDE SEQUENCE</scope>
    <source>
        <strain evidence="1">VT137</strain>
    </source>
</reference>